<dbReference type="eggNOG" id="COG3649">
    <property type="taxonomic scope" value="Bacteria"/>
</dbReference>
<name>F2NNM3_MARHT</name>
<dbReference type="EMBL" id="CP002630">
    <property type="protein sequence ID" value="AEB11038.1"/>
    <property type="molecule type" value="Genomic_DNA"/>
</dbReference>
<dbReference type="HOGENOM" id="CLU_071770_2_0_0"/>
<dbReference type="NCBIfam" id="TIGR02589">
    <property type="entry name" value="cas_Csd2"/>
    <property type="match status" value="1"/>
</dbReference>
<dbReference type="GO" id="GO:0043571">
    <property type="term" value="P:maintenance of CRISPR repeat elements"/>
    <property type="evidence" value="ECO:0007669"/>
    <property type="project" value="InterPro"/>
</dbReference>
<dbReference type="InterPro" id="IPR006482">
    <property type="entry name" value="Cas7_Csh2/Csh2"/>
</dbReference>
<proteinExistence type="predicted"/>
<accession>F2NNM3</accession>
<dbReference type="STRING" id="869210.Marky_0277"/>
<dbReference type="NCBIfam" id="TIGR01595">
    <property type="entry name" value="cas_CT1132"/>
    <property type="match status" value="1"/>
</dbReference>
<dbReference type="OrthoDB" id="9776792at2"/>
<keyword evidence="2" id="KW-1185">Reference proteome</keyword>
<dbReference type="AlphaFoldDB" id="F2NNM3"/>
<dbReference type="Proteomes" id="UP000007030">
    <property type="component" value="Chromosome"/>
</dbReference>
<evidence type="ECO:0000313" key="2">
    <source>
        <dbReference type="Proteomes" id="UP000007030"/>
    </source>
</evidence>
<sequence>MSELHLDPTKRHEFVLLFDVKDGNPNGDPDAGNMPRVDPETMQGIVTDVALKRKVRDYVTLVKQNADGYRIFIQSESALNALIEEAAQAIGTEKNSKRPNKDLQAEMLRRYYDIRMFGAVLTTGDYNAGQVRGPLQFTFARSLDPVLPLELTITRKARTTEERMESGETEMGKKPLVPYGLYRAHGFYNPFLAGGWVSRDDLALFWEALQHLFDFDRSASRGEMHVRGLCIFSHENPKGNAPAHKLFELIRINRKTGVEAPRCFNDYTVEIGLPPSGVTLTCLVDPRKG</sequence>
<dbReference type="InterPro" id="IPR013418">
    <property type="entry name" value="CRISPR-assoc_prot_Cas7/Csd2"/>
</dbReference>
<protein>
    <submittedName>
        <fullName evidence="1">CRISPR-associated protein, Csd2 family</fullName>
    </submittedName>
</protein>
<dbReference type="Pfam" id="PF05107">
    <property type="entry name" value="Cas_Cas7"/>
    <property type="match status" value="1"/>
</dbReference>
<dbReference type="KEGG" id="mhd:Marky_0277"/>
<reference evidence="1 2" key="1">
    <citation type="journal article" date="2012" name="Stand. Genomic Sci.">
        <title>Complete genome sequence of the aerobic, heterotroph Marinithermus hydrothermalis type strain (T1(T)) from a deep-sea hydrothermal vent chimney.</title>
        <authorList>
            <person name="Copeland A."/>
            <person name="Gu W."/>
            <person name="Yasawong M."/>
            <person name="Lapidus A."/>
            <person name="Lucas S."/>
            <person name="Deshpande S."/>
            <person name="Pagani I."/>
            <person name="Tapia R."/>
            <person name="Cheng J.F."/>
            <person name="Goodwin L.A."/>
            <person name="Pitluck S."/>
            <person name="Liolios K."/>
            <person name="Ivanova N."/>
            <person name="Mavromatis K."/>
            <person name="Mikhailova N."/>
            <person name="Pati A."/>
            <person name="Chen A."/>
            <person name="Palaniappan K."/>
            <person name="Land M."/>
            <person name="Pan C."/>
            <person name="Brambilla E.M."/>
            <person name="Rohde M."/>
            <person name="Tindall B.J."/>
            <person name="Sikorski J."/>
            <person name="Goker M."/>
            <person name="Detter J.C."/>
            <person name="Bristow J."/>
            <person name="Eisen J.A."/>
            <person name="Markowitz V."/>
            <person name="Hugenholtz P."/>
            <person name="Kyrpides N.C."/>
            <person name="Klenk H.P."/>
            <person name="Woyke T."/>
        </authorList>
    </citation>
    <scope>NUCLEOTIDE SEQUENCE [LARGE SCALE GENOMIC DNA]</scope>
    <source>
        <strain evidence="2">DSM 14884 / JCM 11576 / T1</strain>
    </source>
</reference>
<organism evidence="1 2">
    <name type="scientific">Marinithermus hydrothermalis (strain DSM 14884 / JCM 11576 / T1)</name>
    <dbReference type="NCBI Taxonomy" id="869210"/>
    <lineage>
        <taxon>Bacteria</taxon>
        <taxon>Thermotogati</taxon>
        <taxon>Deinococcota</taxon>
        <taxon>Deinococci</taxon>
        <taxon>Thermales</taxon>
        <taxon>Thermaceae</taxon>
        <taxon>Marinithermus</taxon>
    </lineage>
</organism>
<dbReference type="RefSeq" id="WP_013703093.1">
    <property type="nucleotide sequence ID" value="NC_015387.1"/>
</dbReference>
<evidence type="ECO:0000313" key="1">
    <source>
        <dbReference type="EMBL" id="AEB11038.1"/>
    </source>
</evidence>
<gene>
    <name evidence="1" type="ordered locus">Marky_0277</name>
</gene>